<protein>
    <submittedName>
        <fullName evidence="3">Uncharacterized protein</fullName>
    </submittedName>
</protein>
<evidence type="ECO:0000256" key="2">
    <source>
        <dbReference type="SAM" id="Phobius"/>
    </source>
</evidence>
<evidence type="ECO:0000256" key="1">
    <source>
        <dbReference type="SAM" id="MobiDB-lite"/>
    </source>
</evidence>
<feature type="compositionally biased region" description="Polar residues" evidence="1">
    <location>
        <begin position="157"/>
        <end position="182"/>
    </location>
</feature>
<keyword evidence="2" id="KW-1133">Transmembrane helix</keyword>
<dbReference type="EMBL" id="CAADFY010000001">
    <property type="protein sequence ID" value="VFK51183.1"/>
    <property type="molecule type" value="Genomic_DNA"/>
</dbReference>
<gene>
    <name evidence="3" type="ORF">BECKTUN1418E_GA0071001_100117</name>
    <name evidence="4" type="ORF">BECKTUN1418F_GA0071002_100117</name>
</gene>
<name>A0A450Z8Z9_9GAMM</name>
<accession>A0A450Z8Z9</accession>
<proteinExistence type="predicted"/>
<organism evidence="3">
    <name type="scientific">Candidatus Kentrum sp. TUN</name>
    <dbReference type="NCBI Taxonomy" id="2126343"/>
    <lineage>
        <taxon>Bacteria</taxon>
        <taxon>Pseudomonadati</taxon>
        <taxon>Pseudomonadota</taxon>
        <taxon>Gammaproteobacteria</taxon>
        <taxon>Candidatus Kentrum</taxon>
    </lineage>
</organism>
<keyword evidence="2" id="KW-0472">Membrane</keyword>
<feature type="region of interest" description="Disordered" evidence="1">
    <location>
        <begin position="155"/>
        <end position="204"/>
    </location>
</feature>
<evidence type="ECO:0000313" key="4">
    <source>
        <dbReference type="EMBL" id="VFK51183.1"/>
    </source>
</evidence>
<feature type="compositionally biased region" description="Low complexity" evidence="1">
    <location>
        <begin position="8"/>
        <end position="25"/>
    </location>
</feature>
<reference evidence="3" key="1">
    <citation type="submission" date="2019-02" db="EMBL/GenBank/DDBJ databases">
        <authorList>
            <person name="Gruber-Vodicka R. H."/>
            <person name="Seah K. B. B."/>
        </authorList>
    </citation>
    <scope>NUCLEOTIDE SEQUENCE</scope>
    <source>
        <strain evidence="3">BECK_BY2</strain>
        <strain evidence="4">BECK_BY3</strain>
    </source>
</reference>
<evidence type="ECO:0000313" key="3">
    <source>
        <dbReference type="EMBL" id="VFK50148.1"/>
    </source>
</evidence>
<dbReference type="EMBL" id="CAADFV010000001">
    <property type="protein sequence ID" value="VFK50148.1"/>
    <property type="molecule type" value="Genomic_DNA"/>
</dbReference>
<keyword evidence="2" id="KW-0812">Transmembrane</keyword>
<feature type="region of interest" description="Disordered" evidence="1">
    <location>
        <begin position="1"/>
        <end position="25"/>
    </location>
</feature>
<feature type="transmembrane region" description="Helical" evidence="2">
    <location>
        <begin position="38"/>
        <end position="56"/>
    </location>
</feature>
<dbReference type="AlphaFoldDB" id="A0A450Z8Z9"/>
<sequence length="261" mass="28894">MENLGLVSPNDSNNTSPSSTTLNTISPSRKSGWNAVRWLYWLGLPVLVCTVVFLWLEESKQNDEQAIDAQASSTIFASEESMTALTDSTEPTFTKFNNIIAGKESLAKYELTTDSMPEATVSEGSKNPDFEIDIKPEKQSLASKIQTDPVAPVDTKYVSSSPQGVNTKVQSQDWAKRNSGNSAGEDKGKKLSVKLTSSTTNTTNQPTKIVEKKLTGYVAPVSERMRHLQWRVPPYYPLGFSYPVPVPEPYSYYTPPVRDNR</sequence>